<accession>A0ABT1WLA1</accession>
<reference evidence="2" key="2">
    <citation type="journal article" date="2023" name="Curr. Microbiol.">
        <title>Granulicatella seriolae sp. nov., a Novel Facultative Anaerobe Isolated from Yellowtail Marine Fish.</title>
        <authorList>
            <person name="Lee M."/>
            <person name="Choi Y.J."/>
            <person name="Farooq A."/>
            <person name="Jeong J.B."/>
            <person name="Jung M.Y."/>
        </authorList>
    </citation>
    <scope>NUCLEOTIDE SEQUENCE</scope>
    <source>
        <strain evidence="2">S8</strain>
    </source>
</reference>
<evidence type="ECO:0000256" key="1">
    <source>
        <dbReference type="SAM" id="Phobius"/>
    </source>
</evidence>
<gene>
    <name evidence="2" type="ORF">NPA36_00565</name>
</gene>
<keyword evidence="1" id="KW-0472">Membrane</keyword>
<reference evidence="2" key="3">
    <citation type="journal article" date="2023" name="Microbiol. Resour. Announc.">
        <title>Draft Genome Sequence of Granulicatella sp. Strain S8, Isolated from a Marine Fish, Seriola quinqueradiata.</title>
        <authorList>
            <person name="Lee M."/>
            <person name="Farooq A."/>
            <person name="Jeong J.B."/>
            <person name="Jung M.Y."/>
        </authorList>
    </citation>
    <scope>NUCLEOTIDE SEQUENCE</scope>
    <source>
        <strain evidence="2">S8</strain>
    </source>
</reference>
<dbReference type="EMBL" id="JANHNZ010000001">
    <property type="protein sequence ID" value="MCQ9209059.1"/>
    <property type="molecule type" value="Genomic_DNA"/>
</dbReference>
<evidence type="ECO:0000313" key="3">
    <source>
        <dbReference type="Proteomes" id="UP001059480"/>
    </source>
</evidence>
<keyword evidence="1" id="KW-0812">Transmembrane</keyword>
<sequence>MNEQETNQRRVQQNVKRNPWKIAFFSLLIGLILALGGTYLYIINLINSNQNTVNTISNQVTTSQPTSETNLAFDVNLTKAQLSQLLNQSLQDTNNLADPITIAIEDKVILKGTTEFLGLRVPYVLESSPFIMDNGNLQLKVDSFKLSGLSLPSSSALSSIGNQENLPTWLGIDSQNGLIVLQLNQLNFGEKNAVVVKSIDLPADSIVFSVSFSQEQLQKILEKQ</sequence>
<reference evidence="2" key="1">
    <citation type="submission" date="2022-07" db="EMBL/GenBank/DDBJ databases">
        <authorList>
            <person name="Jung M.-Y."/>
            <person name="Lee M."/>
        </authorList>
    </citation>
    <scope>NUCLEOTIDE SEQUENCE</scope>
    <source>
        <strain evidence="2">S8</strain>
    </source>
</reference>
<comment type="caution">
    <text evidence="2">The sequence shown here is derived from an EMBL/GenBank/DDBJ whole genome shotgun (WGS) entry which is preliminary data.</text>
</comment>
<keyword evidence="3" id="KW-1185">Reference proteome</keyword>
<dbReference type="Proteomes" id="UP001059480">
    <property type="component" value="Unassembled WGS sequence"/>
</dbReference>
<keyword evidence="1" id="KW-1133">Transmembrane helix</keyword>
<proteinExistence type="predicted"/>
<protein>
    <submittedName>
        <fullName evidence="2">YpmS family protein</fullName>
    </submittedName>
</protein>
<feature type="transmembrane region" description="Helical" evidence="1">
    <location>
        <begin position="20"/>
        <end position="42"/>
    </location>
</feature>
<organism evidence="2 3">
    <name type="scientific">Granulicatella seriolae</name>
    <dbReference type="NCBI Taxonomy" id="2967226"/>
    <lineage>
        <taxon>Bacteria</taxon>
        <taxon>Bacillati</taxon>
        <taxon>Bacillota</taxon>
        <taxon>Bacilli</taxon>
        <taxon>Lactobacillales</taxon>
        <taxon>Carnobacteriaceae</taxon>
        <taxon>Granulicatella</taxon>
    </lineage>
</organism>
<name>A0ABT1WLA1_9LACT</name>
<dbReference type="RefSeq" id="WP_256944172.1">
    <property type="nucleotide sequence ID" value="NZ_JANHNZ010000001.1"/>
</dbReference>
<dbReference type="InterPro" id="IPR018672">
    <property type="entry name" value="DUF2140"/>
</dbReference>
<dbReference type="Pfam" id="PF09911">
    <property type="entry name" value="DUF2140"/>
    <property type="match status" value="1"/>
</dbReference>
<evidence type="ECO:0000313" key="2">
    <source>
        <dbReference type="EMBL" id="MCQ9209059.1"/>
    </source>
</evidence>